<dbReference type="EMBL" id="GBXM01017226">
    <property type="protein sequence ID" value="JAH91351.1"/>
    <property type="molecule type" value="Transcribed_RNA"/>
</dbReference>
<reference evidence="1" key="1">
    <citation type="submission" date="2014-11" db="EMBL/GenBank/DDBJ databases">
        <authorList>
            <person name="Amaro Gonzalez C."/>
        </authorList>
    </citation>
    <scope>NUCLEOTIDE SEQUENCE</scope>
</reference>
<proteinExistence type="predicted"/>
<organism evidence="1">
    <name type="scientific">Anguilla anguilla</name>
    <name type="common">European freshwater eel</name>
    <name type="synonym">Muraena anguilla</name>
    <dbReference type="NCBI Taxonomy" id="7936"/>
    <lineage>
        <taxon>Eukaryota</taxon>
        <taxon>Metazoa</taxon>
        <taxon>Chordata</taxon>
        <taxon>Craniata</taxon>
        <taxon>Vertebrata</taxon>
        <taxon>Euteleostomi</taxon>
        <taxon>Actinopterygii</taxon>
        <taxon>Neopterygii</taxon>
        <taxon>Teleostei</taxon>
        <taxon>Anguilliformes</taxon>
        <taxon>Anguillidae</taxon>
        <taxon>Anguilla</taxon>
    </lineage>
</organism>
<reference evidence="1" key="2">
    <citation type="journal article" date="2015" name="Fish Shellfish Immunol.">
        <title>Early steps in the European eel (Anguilla anguilla)-Vibrio vulnificus interaction in the gills: Role of the RtxA13 toxin.</title>
        <authorList>
            <person name="Callol A."/>
            <person name="Pajuelo D."/>
            <person name="Ebbesson L."/>
            <person name="Teles M."/>
            <person name="MacKenzie S."/>
            <person name="Amaro C."/>
        </authorList>
    </citation>
    <scope>NUCLEOTIDE SEQUENCE</scope>
</reference>
<dbReference type="AlphaFoldDB" id="A0A0E9WM38"/>
<name>A0A0E9WM38_ANGAN</name>
<protein>
    <submittedName>
        <fullName evidence="1">Uncharacterized protein</fullName>
    </submittedName>
</protein>
<accession>A0A0E9WM38</accession>
<evidence type="ECO:0000313" key="1">
    <source>
        <dbReference type="EMBL" id="JAH91351.1"/>
    </source>
</evidence>
<sequence length="42" mass="4855">MVKRYACSCQELSMLISFGSFNLSRNRCPWSLLNVRGTCLLR</sequence>